<feature type="compositionally biased region" description="Basic and acidic residues" evidence="1">
    <location>
        <begin position="18"/>
        <end position="27"/>
    </location>
</feature>
<accession>A0ABQ0LIK2</accession>
<proteinExistence type="predicted"/>
<evidence type="ECO:0000313" key="2">
    <source>
        <dbReference type="EMBL" id="GAT50913.1"/>
    </source>
</evidence>
<sequence length="283" mass="32430">AAKIIPPSARPHTRSRKKNDTKDYMDPAKAEVLSETTCRNAARNRRYQNPAPSTLLDCIAAQRESPCDLCAARAGIQLTFERPPGSFDHLPFPLPLAVTKTHRSRATTLRKKEEPSVAKELALFSDQVFDAELVQATYRYKPKAWFFPSSLRAIIASKVLTLATREDLDLILEARSWEFCRSMHADRLWAVVQGICGAIREQRAAEELEKEAKKRAVQRERVRRRRGRGGPGGRRELNLETRRRAKMTKGVMRKTRNQTTISVRWVRCWTRLRKFPTLGRSAH</sequence>
<protein>
    <submittedName>
        <fullName evidence="2">Uncharacterized protein</fullName>
    </submittedName>
</protein>
<feature type="region of interest" description="Disordered" evidence="1">
    <location>
        <begin position="216"/>
        <end position="237"/>
    </location>
</feature>
<name>A0ABQ0LIK2_MYCCL</name>
<dbReference type="Proteomes" id="UP000815677">
    <property type="component" value="Unassembled WGS sequence"/>
</dbReference>
<evidence type="ECO:0000313" key="3">
    <source>
        <dbReference type="Proteomes" id="UP000815677"/>
    </source>
</evidence>
<organism evidence="2 3">
    <name type="scientific">Mycena chlorophos</name>
    <name type="common">Agaric fungus</name>
    <name type="synonym">Agaricus chlorophos</name>
    <dbReference type="NCBI Taxonomy" id="658473"/>
    <lineage>
        <taxon>Eukaryota</taxon>
        <taxon>Fungi</taxon>
        <taxon>Dikarya</taxon>
        <taxon>Basidiomycota</taxon>
        <taxon>Agaricomycotina</taxon>
        <taxon>Agaricomycetes</taxon>
        <taxon>Agaricomycetidae</taxon>
        <taxon>Agaricales</taxon>
        <taxon>Marasmiineae</taxon>
        <taxon>Mycenaceae</taxon>
        <taxon>Mycena</taxon>
    </lineage>
</organism>
<reference evidence="2" key="1">
    <citation type="submission" date="2014-09" db="EMBL/GenBank/DDBJ databases">
        <title>Genome sequence of the luminous mushroom Mycena chlorophos for searching fungal bioluminescence genes.</title>
        <authorList>
            <person name="Tanaka Y."/>
            <person name="Kasuga D."/>
            <person name="Oba Y."/>
            <person name="Hase S."/>
            <person name="Sato K."/>
            <person name="Oba Y."/>
            <person name="Sakakibara Y."/>
        </authorList>
    </citation>
    <scope>NUCLEOTIDE SEQUENCE</scope>
</reference>
<keyword evidence="3" id="KW-1185">Reference proteome</keyword>
<feature type="region of interest" description="Disordered" evidence="1">
    <location>
        <begin position="1"/>
        <end position="27"/>
    </location>
</feature>
<feature type="non-terminal residue" evidence="2">
    <location>
        <position position="1"/>
    </location>
</feature>
<gene>
    <name evidence="2" type="ORF">MCHLO_08102</name>
</gene>
<dbReference type="EMBL" id="DF846731">
    <property type="protein sequence ID" value="GAT50913.1"/>
    <property type="molecule type" value="Genomic_DNA"/>
</dbReference>
<evidence type="ECO:0000256" key="1">
    <source>
        <dbReference type="SAM" id="MobiDB-lite"/>
    </source>
</evidence>